<dbReference type="EMBL" id="CP182909">
    <property type="protein sequence ID" value="XPM67156.1"/>
    <property type="molecule type" value="Genomic_DNA"/>
</dbReference>
<keyword evidence="2" id="KW-1185">Reference proteome</keyword>
<organism evidence="1 2">
    <name type="scientific">Desertifilum tharense IPPAS B-1220</name>
    <dbReference type="NCBI Taxonomy" id="1781255"/>
    <lineage>
        <taxon>Bacteria</taxon>
        <taxon>Bacillati</taxon>
        <taxon>Cyanobacteriota</taxon>
        <taxon>Cyanophyceae</taxon>
        <taxon>Desertifilales</taxon>
        <taxon>Desertifilaceae</taxon>
        <taxon>Desertifilum</taxon>
    </lineage>
</organism>
<proteinExistence type="predicted"/>
<name>A0ACD5H5A7_9CYAN</name>
<protein>
    <submittedName>
        <fullName evidence="1">Uncharacterized protein</fullName>
    </submittedName>
</protein>
<evidence type="ECO:0000313" key="2">
    <source>
        <dbReference type="Proteomes" id="UP000095472"/>
    </source>
</evidence>
<sequence>MPKGDRNKAQLIQSLFPQVPILSKIFCVSVSALADKMQF</sequence>
<accession>A0ACD5H5A7</accession>
<dbReference type="Proteomes" id="UP000095472">
    <property type="component" value="Chromosome"/>
</dbReference>
<gene>
    <name evidence="1" type="ORF">BH720_014745</name>
</gene>
<evidence type="ECO:0000313" key="1">
    <source>
        <dbReference type="EMBL" id="XPM67156.1"/>
    </source>
</evidence>
<reference evidence="1 2" key="1">
    <citation type="journal article" date="2016" name="Genome Announc.">
        <title>Draft Genome Sequence of the Thermotolerant Cyanobacterium Desertifilum sp. IPPAS B-1220.</title>
        <authorList>
            <person name="Mironov K.S."/>
            <person name="Sinetova M.A."/>
            <person name="Bolatkhan K."/>
            <person name="Zayadan B.K."/>
            <person name="Ustinova V.V."/>
            <person name="Kupriyanova E.V."/>
            <person name="Skrypnik A.N."/>
            <person name="Gogoleva N.E."/>
            <person name="Gogolev Y.V."/>
            <person name="Los D.A."/>
        </authorList>
    </citation>
    <scope>NUCLEOTIDE SEQUENCE [LARGE SCALE GENOMIC DNA]</scope>
    <source>
        <strain evidence="1 2">IPPAS B-1220</strain>
    </source>
</reference>